<dbReference type="GO" id="GO:0005737">
    <property type="term" value="C:cytoplasm"/>
    <property type="evidence" value="ECO:0007669"/>
    <property type="project" value="UniProtKB-SubCell"/>
</dbReference>
<keyword evidence="2 9" id="KW-0963">Cytoplasm</keyword>
<evidence type="ECO:0000256" key="10">
    <source>
        <dbReference type="RuleBase" id="RU000607"/>
    </source>
</evidence>
<feature type="binding site" evidence="9">
    <location>
        <position position="220"/>
    </location>
    <ligand>
        <name>Fe(2+)</name>
        <dbReference type="ChEBI" id="CHEBI:29033"/>
    </ligand>
</feature>
<dbReference type="PROSITE" id="PS00534">
    <property type="entry name" value="FERROCHELATASE"/>
    <property type="match status" value="1"/>
</dbReference>
<keyword evidence="12" id="KW-1185">Reference proteome</keyword>
<dbReference type="NCBIfam" id="TIGR00109">
    <property type="entry name" value="hemH"/>
    <property type="match status" value="1"/>
</dbReference>
<comment type="catalytic activity">
    <reaction evidence="9 10">
        <text>heme b + 2 H(+) = protoporphyrin IX + Fe(2+)</text>
        <dbReference type="Rhea" id="RHEA:22584"/>
        <dbReference type="ChEBI" id="CHEBI:15378"/>
        <dbReference type="ChEBI" id="CHEBI:29033"/>
        <dbReference type="ChEBI" id="CHEBI:57306"/>
        <dbReference type="ChEBI" id="CHEBI:60344"/>
        <dbReference type="EC" id="4.98.1.1"/>
    </reaction>
</comment>
<dbReference type="CDD" id="cd00419">
    <property type="entry name" value="Ferrochelatase_C"/>
    <property type="match status" value="1"/>
</dbReference>
<dbReference type="HAMAP" id="MF_00323">
    <property type="entry name" value="Ferrochelatase"/>
    <property type="match status" value="1"/>
</dbReference>
<evidence type="ECO:0000313" key="11">
    <source>
        <dbReference type="EMBL" id="ODS03204.1"/>
    </source>
</evidence>
<comment type="catalytic activity">
    <reaction evidence="8">
        <text>Fe-coproporphyrin III + 2 H(+) = coproporphyrin III + Fe(2+)</text>
        <dbReference type="Rhea" id="RHEA:49572"/>
        <dbReference type="ChEBI" id="CHEBI:15378"/>
        <dbReference type="ChEBI" id="CHEBI:29033"/>
        <dbReference type="ChEBI" id="CHEBI:68438"/>
        <dbReference type="ChEBI" id="CHEBI:131725"/>
        <dbReference type="EC" id="4.99.1.9"/>
    </reaction>
    <physiologicalReaction direction="right-to-left" evidence="8">
        <dbReference type="Rhea" id="RHEA:49574"/>
    </physiologicalReaction>
</comment>
<name>A0A1E3WBL8_9HYPH</name>
<organism evidence="11 12">
    <name type="scientific">Methyloceanibacter marginalis</name>
    <dbReference type="NCBI Taxonomy" id="1774971"/>
    <lineage>
        <taxon>Bacteria</taxon>
        <taxon>Pseudomonadati</taxon>
        <taxon>Pseudomonadota</taxon>
        <taxon>Alphaproteobacteria</taxon>
        <taxon>Hyphomicrobiales</taxon>
        <taxon>Hyphomicrobiaceae</taxon>
        <taxon>Methyloceanibacter</taxon>
    </lineage>
</organism>
<dbReference type="PANTHER" id="PTHR11108:SF1">
    <property type="entry name" value="FERROCHELATASE, MITOCHONDRIAL"/>
    <property type="match status" value="1"/>
</dbReference>
<comment type="function">
    <text evidence="9 10">Catalyzes the ferrous insertion into protoporphyrin IX.</text>
</comment>
<keyword evidence="3 9" id="KW-0479">Metal-binding</keyword>
<dbReference type="InterPro" id="IPR001015">
    <property type="entry name" value="Ferrochelatase"/>
</dbReference>
<dbReference type="InterPro" id="IPR033659">
    <property type="entry name" value="Ferrochelatase_N"/>
</dbReference>
<evidence type="ECO:0000256" key="2">
    <source>
        <dbReference type="ARBA" id="ARBA00022490"/>
    </source>
</evidence>
<dbReference type="PANTHER" id="PTHR11108">
    <property type="entry name" value="FERROCHELATASE"/>
    <property type="match status" value="1"/>
</dbReference>
<dbReference type="InterPro" id="IPR019772">
    <property type="entry name" value="Ferrochelatase_AS"/>
</dbReference>
<feature type="binding site" evidence="9">
    <location>
        <position position="301"/>
    </location>
    <ligand>
        <name>Fe(2+)</name>
        <dbReference type="ChEBI" id="CHEBI:29033"/>
    </ligand>
</feature>
<evidence type="ECO:0000256" key="6">
    <source>
        <dbReference type="ARBA" id="ARBA00023239"/>
    </source>
</evidence>
<protein>
    <recommendedName>
        <fullName evidence="9 10">Ferrochelatase</fullName>
        <ecNumber evidence="9 10">4.98.1.1</ecNumber>
    </recommendedName>
    <alternativeName>
        <fullName evidence="9">Heme synthase</fullName>
    </alternativeName>
    <alternativeName>
        <fullName evidence="9">Protoheme ferro-lyase</fullName>
    </alternativeName>
</protein>
<dbReference type="UniPathway" id="UPA00252">
    <property type="reaction ID" value="UER00325"/>
</dbReference>
<dbReference type="EMBL" id="LPWD01000148">
    <property type="protein sequence ID" value="ODS03204.1"/>
    <property type="molecule type" value="Genomic_DNA"/>
</dbReference>
<evidence type="ECO:0000313" key="12">
    <source>
        <dbReference type="Proteomes" id="UP000095042"/>
    </source>
</evidence>
<comment type="subcellular location">
    <subcellularLocation>
        <location evidence="9 10">Cytoplasm</location>
    </subcellularLocation>
</comment>
<evidence type="ECO:0000256" key="1">
    <source>
        <dbReference type="ARBA" id="ARBA00007718"/>
    </source>
</evidence>
<dbReference type="OrthoDB" id="9809741at2"/>
<dbReference type="Pfam" id="PF00762">
    <property type="entry name" value="Ferrochelatase"/>
    <property type="match status" value="1"/>
</dbReference>
<keyword evidence="7 9" id="KW-0627">Porphyrin biosynthesis</keyword>
<keyword evidence="6 9" id="KW-0456">Lyase</keyword>
<proteinExistence type="inferred from homology"/>
<dbReference type="Proteomes" id="UP000095042">
    <property type="component" value="Unassembled WGS sequence"/>
</dbReference>
<evidence type="ECO:0000256" key="5">
    <source>
        <dbReference type="ARBA" id="ARBA00023133"/>
    </source>
</evidence>
<keyword evidence="5 9" id="KW-0350">Heme biosynthesis</keyword>
<dbReference type="EC" id="4.98.1.1" evidence="9 10"/>
<gene>
    <name evidence="9 11" type="primary">hemH</name>
    <name evidence="11" type="ORF">AUC71_10890</name>
</gene>
<evidence type="ECO:0000256" key="4">
    <source>
        <dbReference type="ARBA" id="ARBA00023004"/>
    </source>
</evidence>
<dbReference type="CDD" id="cd03411">
    <property type="entry name" value="Ferrochelatase_N"/>
    <property type="match status" value="1"/>
</dbReference>
<dbReference type="GO" id="GO:0006783">
    <property type="term" value="P:heme biosynthetic process"/>
    <property type="evidence" value="ECO:0007669"/>
    <property type="project" value="UniProtKB-UniRule"/>
</dbReference>
<evidence type="ECO:0000256" key="9">
    <source>
        <dbReference type="HAMAP-Rule" id="MF_00323"/>
    </source>
</evidence>
<dbReference type="InterPro" id="IPR033644">
    <property type="entry name" value="Ferrochelatase_C"/>
</dbReference>
<comment type="caution">
    <text evidence="11">The sequence shown here is derived from an EMBL/GenBank/DDBJ whole genome shotgun (WGS) entry which is preliminary data.</text>
</comment>
<comment type="pathway">
    <text evidence="9 10">Porphyrin-containing compound metabolism; protoheme biosynthesis; protoheme from protoporphyrin-IX: step 1/1.</text>
</comment>
<dbReference type="GO" id="GO:0046872">
    <property type="term" value="F:metal ion binding"/>
    <property type="evidence" value="ECO:0007669"/>
    <property type="project" value="UniProtKB-KW"/>
</dbReference>
<keyword evidence="4 9" id="KW-0408">Iron</keyword>
<dbReference type="RefSeq" id="WP_069623596.1">
    <property type="nucleotide sequence ID" value="NZ_LPWD01000148.1"/>
</dbReference>
<evidence type="ECO:0000256" key="8">
    <source>
        <dbReference type="ARBA" id="ARBA00024536"/>
    </source>
</evidence>
<evidence type="ECO:0000256" key="7">
    <source>
        <dbReference type="ARBA" id="ARBA00023244"/>
    </source>
</evidence>
<dbReference type="Gene3D" id="3.40.50.1400">
    <property type="match status" value="2"/>
</dbReference>
<reference evidence="11 12" key="1">
    <citation type="journal article" date="2016" name="Environ. Microbiol.">
        <title>New Methyloceanibacter diversity from North Sea sediments includes methanotroph containing solely the soluble methane monooxygenase.</title>
        <authorList>
            <person name="Vekeman B."/>
            <person name="Kerckhof F.M."/>
            <person name="Cremers G."/>
            <person name="de Vos P."/>
            <person name="Vandamme P."/>
            <person name="Boon N."/>
            <person name="Op den Camp H.J."/>
            <person name="Heylen K."/>
        </authorList>
    </citation>
    <scope>NUCLEOTIDE SEQUENCE [LARGE SCALE GENOMIC DNA]</scope>
    <source>
        <strain evidence="11 12">R-67177</strain>
    </source>
</reference>
<dbReference type="FunFam" id="3.40.50.1400:FF:000002">
    <property type="entry name" value="Ferrochelatase"/>
    <property type="match status" value="1"/>
</dbReference>
<dbReference type="AlphaFoldDB" id="A0A1E3WBL8"/>
<accession>A0A1E3WBL8</accession>
<sequence>MNESPRGDVFAKTGDETTGAPPYGKIGVLLVNLGTPDDTDYWSMRRYLKEFLSDRRVIEINPVLWWPILNGIVLTTRPSKSGVAYRSIWNEERDESPLRTITRAQSEKVADKLGHREDIIVDWAMRYGTPTIASRIDGLTKRGCNRLLVFPLYPQYAAATTATVNDTVFDKLKTMRVQPALRTVPPYPKDPVYIQALADSITSHLADLDFEPEVIVASYHGLPKAYIEKGDPYQCQCMDTSDALREALGPLGRKLKTTFQSRFGRAEWLQPYTDKTMEALARDGVKRIAILTPGFVADCVETLEEIAGEAKEIFLEHGGERFSFIPCLNDSDGGIRVLVHLIEQELKGWAD</sequence>
<comment type="similarity">
    <text evidence="1 9 10">Belongs to the ferrochelatase family.</text>
</comment>
<evidence type="ECO:0000256" key="3">
    <source>
        <dbReference type="ARBA" id="ARBA00022723"/>
    </source>
</evidence>
<dbReference type="SUPFAM" id="SSF53800">
    <property type="entry name" value="Chelatase"/>
    <property type="match status" value="1"/>
</dbReference>
<dbReference type="GO" id="GO:0004325">
    <property type="term" value="F:ferrochelatase activity"/>
    <property type="evidence" value="ECO:0007669"/>
    <property type="project" value="UniProtKB-UniRule"/>
</dbReference>